<dbReference type="EMBL" id="BGPR01022121">
    <property type="protein sequence ID" value="GBN88112.1"/>
    <property type="molecule type" value="Genomic_DNA"/>
</dbReference>
<reference evidence="2 3" key="1">
    <citation type="journal article" date="2019" name="Sci. Rep.">
        <title>Orb-weaving spider Araneus ventricosus genome elucidates the spidroin gene catalogue.</title>
        <authorList>
            <person name="Kono N."/>
            <person name="Nakamura H."/>
            <person name="Ohtoshi R."/>
            <person name="Moran D.A.P."/>
            <person name="Shinohara A."/>
            <person name="Yoshida Y."/>
            <person name="Fujiwara M."/>
            <person name="Mori M."/>
            <person name="Tomita M."/>
            <person name="Arakawa K."/>
        </authorList>
    </citation>
    <scope>NUCLEOTIDE SEQUENCE [LARGE SCALE GENOMIC DNA]</scope>
</reference>
<gene>
    <name evidence="1" type="ORF">AVEN_23567_1</name>
    <name evidence="2" type="ORF">AVEN_46473_1</name>
</gene>
<evidence type="ECO:0000313" key="2">
    <source>
        <dbReference type="EMBL" id="GBN88113.1"/>
    </source>
</evidence>
<keyword evidence="3" id="KW-1185">Reference proteome</keyword>
<dbReference type="Proteomes" id="UP000499080">
    <property type="component" value="Unassembled WGS sequence"/>
</dbReference>
<comment type="caution">
    <text evidence="2">The sequence shown here is derived from an EMBL/GenBank/DDBJ whole genome shotgun (WGS) entry which is preliminary data.</text>
</comment>
<proteinExistence type="predicted"/>
<evidence type="ECO:0000313" key="1">
    <source>
        <dbReference type="EMBL" id="GBN88112.1"/>
    </source>
</evidence>
<organism evidence="2 3">
    <name type="scientific">Araneus ventricosus</name>
    <name type="common">Orbweaver spider</name>
    <name type="synonym">Epeira ventricosa</name>
    <dbReference type="NCBI Taxonomy" id="182803"/>
    <lineage>
        <taxon>Eukaryota</taxon>
        <taxon>Metazoa</taxon>
        <taxon>Ecdysozoa</taxon>
        <taxon>Arthropoda</taxon>
        <taxon>Chelicerata</taxon>
        <taxon>Arachnida</taxon>
        <taxon>Araneae</taxon>
        <taxon>Araneomorphae</taxon>
        <taxon>Entelegynae</taxon>
        <taxon>Araneoidea</taxon>
        <taxon>Araneidae</taxon>
        <taxon>Araneus</taxon>
    </lineage>
</organism>
<dbReference type="AlphaFoldDB" id="A0A4Y2SJZ2"/>
<dbReference type="EMBL" id="BGPR01022122">
    <property type="protein sequence ID" value="GBN88113.1"/>
    <property type="molecule type" value="Genomic_DNA"/>
</dbReference>
<name>A0A4Y2SJZ2_ARAVE</name>
<evidence type="ECO:0000313" key="3">
    <source>
        <dbReference type="Proteomes" id="UP000499080"/>
    </source>
</evidence>
<accession>A0A4Y2SJZ2</accession>
<protein>
    <submittedName>
        <fullName evidence="2">Uncharacterized protein</fullName>
    </submittedName>
</protein>
<sequence>MAASGSAFFSSNILGFQSGASILTINLHNTRDNYNPAIRFYETEKDVLQNAILTTEILKSLAENSIYDLNPQSILGRDEMDGLEATYWGADFVAQKISNDEDLLSP</sequence>